<feature type="domain" description="O-antigen ligase-related" evidence="6">
    <location>
        <begin position="237"/>
        <end position="407"/>
    </location>
</feature>
<keyword evidence="2 5" id="KW-0812">Transmembrane</keyword>
<feature type="transmembrane region" description="Helical" evidence="5">
    <location>
        <begin position="198"/>
        <end position="218"/>
    </location>
</feature>
<feature type="transmembrane region" description="Helical" evidence="5">
    <location>
        <begin position="395"/>
        <end position="419"/>
    </location>
</feature>
<feature type="transmembrane region" description="Helical" evidence="5">
    <location>
        <begin position="253"/>
        <end position="271"/>
    </location>
</feature>
<evidence type="ECO:0000256" key="2">
    <source>
        <dbReference type="ARBA" id="ARBA00022692"/>
    </source>
</evidence>
<dbReference type="PANTHER" id="PTHR37422:SF13">
    <property type="entry name" value="LIPOPOLYSACCHARIDE BIOSYNTHESIS PROTEIN PA4999-RELATED"/>
    <property type="match status" value="1"/>
</dbReference>
<dbReference type="OrthoDB" id="2957833at2"/>
<feature type="transmembrane region" description="Helical" evidence="5">
    <location>
        <begin position="278"/>
        <end position="299"/>
    </location>
</feature>
<keyword evidence="8" id="KW-1185">Reference proteome</keyword>
<dbReference type="PANTHER" id="PTHR37422">
    <property type="entry name" value="TEICHURONIC ACID BIOSYNTHESIS PROTEIN TUAE"/>
    <property type="match status" value="1"/>
</dbReference>
<sequence length="481" mass="54654">MSGKKIALLVGFVFFLVAAAFLNIPLLAQIITVAVMIFAFLRPKEAIILLLIYFPTRPFLIEFEPNLKAIGDAIIIFVFLRVVFNYRKQWKELFRFHVFEWAFFLFCLLGAVSAYVTGVSLSAIIFQLRAFVITYLLFYAVTRLSITKEEVRTFLWTTFAVAIVICLHGLVEKLSLRSWLLPQTWASMPLSATNKIRIYGLIGNPNVLAIYLTFVLFLTYYLRRFVTGKCLWLVNGGLILILGVFVFTYSRGTWIAVLFGLALYLLLTRNWKLVKHGAFGLVTAILFVYFPVNLAVGVIEDSPFATKQEKQKEETRADLSSRLSETFNEDILDLSRSTGRIFFITKGFEVFQDHPIIGTGFGTFGDSATKSHSSPIYEEYGIERDFYSDNQYIQIIVQTGSIGVLLYATFIIGMLLYLWKARKATPLALVMFAVLAGTLPACMFYNIWENKTFTLYFFILMGVVGSIIRNGEDLYESSSSN</sequence>
<gene>
    <name evidence="7" type="ORF">LQ50_14265</name>
</gene>
<name>A0A0B0IE56_9BACI</name>
<feature type="transmembrane region" description="Helical" evidence="5">
    <location>
        <begin position="453"/>
        <end position="471"/>
    </location>
</feature>
<protein>
    <recommendedName>
        <fullName evidence="6">O-antigen ligase-related domain-containing protein</fullName>
    </recommendedName>
</protein>
<evidence type="ECO:0000256" key="3">
    <source>
        <dbReference type="ARBA" id="ARBA00022989"/>
    </source>
</evidence>
<dbReference type="AlphaFoldDB" id="A0A0B0IE56"/>
<dbReference type="EMBL" id="JRJU01000017">
    <property type="protein sequence ID" value="KHF39600.1"/>
    <property type="molecule type" value="Genomic_DNA"/>
</dbReference>
<feature type="transmembrane region" description="Helical" evidence="5">
    <location>
        <begin position="426"/>
        <end position="447"/>
    </location>
</feature>
<feature type="transmembrane region" description="Helical" evidence="5">
    <location>
        <begin position="230"/>
        <end position="247"/>
    </location>
</feature>
<keyword evidence="3 5" id="KW-1133">Transmembrane helix</keyword>
<dbReference type="InterPro" id="IPR007016">
    <property type="entry name" value="O-antigen_ligase-rel_domated"/>
</dbReference>
<feature type="transmembrane region" description="Helical" evidence="5">
    <location>
        <begin position="153"/>
        <end position="171"/>
    </location>
</feature>
<dbReference type="STRING" id="333138.LQ50_14265"/>
<feature type="transmembrane region" description="Helical" evidence="5">
    <location>
        <begin position="66"/>
        <end position="84"/>
    </location>
</feature>
<evidence type="ECO:0000256" key="1">
    <source>
        <dbReference type="ARBA" id="ARBA00004141"/>
    </source>
</evidence>
<evidence type="ECO:0000313" key="8">
    <source>
        <dbReference type="Proteomes" id="UP000030832"/>
    </source>
</evidence>
<evidence type="ECO:0000313" key="7">
    <source>
        <dbReference type="EMBL" id="KHF39600.1"/>
    </source>
</evidence>
<organism evidence="7 8">
    <name type="scientific">Halalkalibacter okhensis</name>
    <dbReference type="NCBI Taxonomy" id="333138"/>
    <lineage>
        <taxon>Bacteria</taxon>
        <taxon>Bacillati</taxon>
        <taxon>Bacillota</taxon>
        <taxon>Bacilli</taxon>
        <taxon>Bacillales</taxon>
        <taxon>Bacillaceae</taxon>
        <taxon>Halalkalibacter</taxon>
    </lineage>
</organism>
<evidence type="ECO:0000256" key="4">
    <source>
        <dbReference type="ARBA" id="ARBA00023136"/>
    </source>
</evidence>
<dbReference type="Pfam" id="PF04932">
    <property type="entry name" value="Wzy_C"/>
    <property type="match status" value="1"/>
</dbReference>
<reference evidence="7 8" key="1">
    <citation type="submission" date="2014-09" db="EMBL/GenBank/DDBJ databases">
        <title>Genome sequencing and annotation of Bacillus Okhensis strain Kh10-101T.</title>
        <authorList>
            <person name="Prakash J.S."/>
        </authorList>
    </citation>
    <scope>NUCLEOTIDE SEQUENCE [LARGE SCALE GENOMIC DNA]</scope>
    <source>
        <strain evidence="8">Kh10-101T</strain>
    </source>
</reference>
<comment type="caution">
    <text evidence="7">The sequence shown here is derived from an EMBL/GenBank/DDBJ whole genome shotgun (WGS) entry which is preliminary data.</text>
</comment>
<comment type="subcellular location">
    <subcellularLocation>
        <location evidence="1">Membrane</location>
        <topology evidence="1">Multi-pass membrane protein</topology>
    </subcellularLocation>
</comment>
<dbReference type="RefSeq" id="WP_034630150.1">
    <property type="nucleotide sequence ID" value="NZ_JRJU01000017.1"/>
</dbReference>
<accession>A0A0B0IE56</accession>
<dbReference type="eggNOG" id="COG3307">
    <property type="taxonomic scope" value="Bacteria"/>
</dbReference>
<proteinExistence type="predicted"/>
<dbReference type="InterPro" id="IPR051533">
    <property type="entry name" value="WaaL-like"/>
</dbReference>
<feature type="transmembrane region" description="Helical" evidence="5">
    <location>
        <begin position="96"/>
        <end position="115"/>
    </location>
</feature>
<dbReference type="GO" id="GO:0016020">
    <property type="term" value="C:membrane"/>
    <property type="evidence" value="ECO:0007669"/>
    <property type="project" value="UniProtKB-SubCell"/>
</dbReference>
<feature type="transmembrane region" description="Helical" evidence="5">
    <location>
        <begin position="6"/>
        <end position="24"/>
    </location>
</feature>
<evidence type="ECO:0000256" key="5">
    <source>
        <dbReference type="SAM" id="Phobius"/>
    </source>
</evidence>
<dbReference type="Proteomes" id="UP000030832">
    <property type="component" value="Unassembled WGS sequence"/>
</dbReference>
<evidence type="ECO:0000259" key="6">
    <source>
        <dbReference type="Pfam" id="PF04932"/>
    </source>
</evidence>
<feature type="transmembrane region" description="Helical" evidence="5">
    <location>
        <begin position="121"/>
        <end position="141"/>
    </location>
</feature>
<keyword evidence="4 5" id="KW-0472">Membrane</keyword>